<name>A0A8J4TE71_9TREM</name>
<evidence type="ECO:0000313" key="3">
    <source>
        <dbReference type="Proteomes" id="UP000748531"/>
    </source>
</evidence>
<feature type="region of interest" description="Disordered" evidence="1">
    <location>
        <begin position="102"/>
        <end position="122"/>
    </location>
</feature>
<dbReference type="AlphaFoldDB" id="A0A8J4TE71"/>
<organism evidence="2 3">
    <name type="scientific">Paragonimus heterotremus</name>
    <dbReference type="NCBI Taxonomy" id="100268"/>
    <lineage>
        <taxon>Eukaryota</taxon>
        <taxon>Metazoa</taxon>
        <taxon>Spiralia</taxon>
        <taxon>Lophotrochozoa</taxon>
        <taxon>Platyhelminthes</taxon>
        <taxon>Trematoda</taxon>
        <taxon>Digenea</taxon>
        <taxon>Plagiorchiida</taxon>
        <taxon>Troglotremata</taxon>
        <taxon>Troglotrematidae</taxon>
        <taxon>Paragonimus</taxon>
    </lineage>
</organism>
<feature type="region of interest" description="Disordered" evidence="1">
    <location>
        <begin position="28"/>
        <end position="75"/>
    </location>
</feature>
<accession>A0A8J4TE71</accession>
<dbReference type="Proteomes" id="UP000748531">
    <property type="component" value="Unassembled WGS sequence"/>
</dbReference>
<feature type="region of interest" description="Disordered" evidence="1">
    <location>
        <begin position="220"/>
        <end position="240"/>
    </location>
</feature>
<sequence length="357" mass="39517">MDDQVMQTSTTSASSKYLTVPSRYAVAGRTTSAPMRARRQTVFTSRAQSKPTGAKPKHLSSVRHSSPKPDSGESSLGFLINDSVASAVLPVHSQLSERRRSLSTGTLQLNSSSHSAVEKVTQKTVPDKKDSLYASKALKVGWIMLERCLREVNAANNSRSLTEVKQLLEVCESRGQQLRALQISNEKWNQWLRINHALESENAVLESLIRLLGPPDVGWTETEHKENRNPSTDDLPPSPTGDLIAKLKRFTATQITPIFNRLPLRGFTKDADETDLPILATGSVEKFVASSEVELSALEQLADLIDRVANQLESNTVPITQTRTEKLIGAAQLFAHEASLRLECLQRQWLDCLRSHT</sequence>
<keyword evidence="3" id="KW-1185">Reference proteome</keyword>
<gene>
    <name evidence="2" type="ORF">PHET_01285</name>
</gene>
<dbReference type="OrthoDB" id="6246182at2759"/>
<evidence type="ECO:0000313" key="2">
    <source>
        <dbReference type="EMBL" id="KAF5405193.1"/>
    </source>
</evidence>
<dbReference type="EMBL" id="LUCH01000420">
    <property type="protein sequence ID" value="KAF5405193.1"/>
    <property type="molecule type" value="Genomic_DNA"/>
</dbReference>
<reference evidence="2" key="1">
    <citation type="submission" date="2019-05" db="EMBL/GenBank/DDBJ databases">
        <title>Annotation for the trematode Paragonimus heterotremus.</title>
        <authorList>
            <person name="Choi Y.-J."/>
        </authorList>
    </citation>
    <scope>NUCLEOTIDE SEQUENCE</scope>
    <source>
        <strain evidence="2">LC</strain>
    </source>
</reference>
<evidence type="ECO:0000256" key="1">
    <source>
        <dbReference type="SAM" id="MobiDB-lite"/>
    </source>
</evidence>
<proteinExistence type="predicted"/>
<comment type="caution">
    <text evidence="2">The sequence shown here is derived from an EMBL/GenBank/DDBJ whole genome shotgun (WGS) entry which is preliminary data.</text>
</comment>
<feature type="compositionally biased region" description="Polar residues" evidence="1">
    <location>
        <begin position="102"/>
        <end position="115"/>
    </location>
</feature>
<feature type="compositionally biased region" description="Polar residues" evidence="1">
    <location>
        <begin position="41"/>
        <end position="51"/>
    </location>
</feature>
<protein>
    <submittedName>
        <fullName evidence="2">Uncharacterized protein</fullName>
    </submittedName>
</protein>